<protein>
    <submittedName>
        <fullName evidence="1">Uncharacterized protein</fullName>
    </submittedName>
</protein>
<reference evidence="1" key="1">
    <citation type="submission" date="2019-08" db="EMBL/GenBank/DDBJ databases">
        <authorList>
            <person name="Kucharzyk K."/>
            <person name="Murdoch R.W."/>
            <person name="Higgins S."/>
            <person name="Loffler F."/>
        </authorList>
    </citation>
    <scope>NUCLEOTIDE SEQUENCE</scope>
</reference>
<sequence>MEEPGEYELRVGASSRDIRLCLFVERQGEPAAVPYDPAKLPHYFQADVADVPDAEFSALLGRALPQSHLEKSNPLNQLDTVGQGRYKKGFARVLYNLVRLVRRVCFLLGKPIAGNNVMFAMHLPYRALARMSGGMIDKSMLDGILVMVNGQFWRGLLQTLRARRERRYQRKKES</sequence>
<accession>A0A645C124</accession>
<organism evidence="1">
    <name type="scientific">bioreactor metagenome</name>
    <dbReference type="NCBI Taxonomy" id="1076179"/>
    <lineage>
        <taxon>unclassified sequences</taxon>
        <taxon>metagenomes</taxon>
        <taxon>ecological metagenomes</taxon>
    </lineage>
</organism>
<proteinExistence type="predicted"/>
<comment type="caution">
    <text evidence="1">The sequence shown here is derived from an EMBL/GenBank/DDBJ whole genome shotgun (WGS) entry which is preliminary data.</text>
</comment>
<dbReference type="EMBL" id="VSSQ01024041">
    <property type="protein sequence ID" value="MPM71329.1"/>
    <property type="molecule type" value="Genomic_DNA"/>
</dbReference>
<evidence type="ECO:0000313" key="1">
    <source>
        <dbReference type="EMBL" id="MPM71329.1"/>
    </source>
</evidence>
<name>A0A645C124_9ZZZZ</name>
<dbReference type="AlphaFoldDB" id="A0A645C124"/>
<gene>
    <name evidence="1" type="ORF">SDC9_118293</name>
</gene>